<dbReference type="Gene3D" id="2.40.37.10">
    <property type="entry name" value="Lyase, Ornithine Decarboxylase, Chain A, domain 1"/>
    <property type="match status" value="1"/>
</dbReference>
<dbReference type="Gene3D" id="3.20.20.10">
    <property type="entry name" value="Alanine racemase"/>
    <property type="match status" value="1"/>
</dbReference>
<proteinExistence type="inferred from homology"/>
<accession>K1QR94</accession>
<dbReference type="SUPFAM" id="SSF50621">
    <property type="entry name" value="Alanine racemase C-terminal domain-like"/>
    <property type="match status" value="1"/>
</dbReference>
<evidence type="ECO:0000313" key="10">
    <source>
        <dbReference type="Proteomes" id="UP000005408"/>
    </source>
</evidence>
<reference evidence="9" key="2">
    <citation type="submission" date="2022-08" db="UniProtKB">
        <authorList>
            <consortium name="EnsemblMetazoa"/>
        </authorList>
    </citation>
    <scope>IDENTIFICATION</scope>
    <source>
        <strain evidence="9">05x7-T-G4-1.051#20</strain>
    </source>
</reference>
<dbReference type="PANTHER" id="PTHR43727">
    <property type="entry name" value="DIAMINOPIMELATE DECARBOXYLASE"/>
    <property type="match status" value="1"/>
</dbReference>
<feature type="modified residue" description="N6-(pyridoxal phosphate)lysine" evidence="5">
    <location>
        <position position="104"/>
    </location>
</feature>
<reference evidence="8" key="1">
    <citation type="journal article" date="2012" name="Nature">
        <title>The oyster genome reveals stress adaptation and complexity of shell formation.</title>
        <authorList>
            <person name="Zhang G."/>
            <person name="Fang X."/>
            <person name="Guo X."/>
            <person name="Li L."/>
            <person name="Luo R."/>
            <person name="Xu F."/>
            <person name="Yang P."/>
            <person name="Zhang L."/>
            <person name="Wang X."/>
            <person name="Qi H."/>
            <person name="Xiong Z."/>
            <person name="Que H."/>
            <person name="Xie Y."/>
            <person name="Holland P.W."/>
            <person name="Paps J."/>
            <person name="Zhu Y."/>
            <person name="Wu F."/>
            <person name="Chen Y."/>
            <person name="Wang J."/>
            <person name="Peng C."/>
            <person name="Meng J."/>
            <person name="Yang L."/>
            <person name="Liu J."/>
            <person name="Wen B."/>
            <person name="Zhang N."/>
            <person name="Huang Z."/>
            <person name="Zhu Q."/>
            <person name="Feng Y."/>
            <person name="Mount A."/>
            <person name="Hedgecock D."/>
            <person name="Xu Z."/>
            <person name="Liu Y."/>
            <person name="Domazet-Loso T."/>
            <person name="Du Y."/>
            <person name="Sun X."/>
            <person name="Zhang S."/>
            <person name="Liu B."/>
            <person name="Cheng P."/>
            <person name="Jiang X."/>
            <person name="Li J."/>
            <person name="Fan D."/>
            <person name="Wang W."/>
            <person name="Fu W."/>
            <person name="Wang T."/>
            <person name="Wang B."/>
            <person name="Zhang J."/>
            <person name="Peng Z."/>
            <person name="Li Y."/>
            <person name="Li N."/>
            <person name="Wang J."/>
            <person name="Chen M."/>
            <person name="He Y."/>
            <person name="Tan F."/>
            <person name="Song X."/>
            <person name="Zheng Q."/>
            <person name="Huang R."/>
            <person name="Yang H."/>
            <person name="Du X."/>
            <person name="Chen L."/>
            <person name="Yang M."/>
            <person name="Gaffney P.M."/>
            <person name="Wang S."/>
            <person name="Luo L."/>
            <person name="She Z."/>
            <person name="Ming Y."/>
            <person name="Huang W."/>
            <person name="Zhang S."/>
            <person name="Huang B."/>
            <person name="Zhang Y."/>
            <person name="Qu T."/>
            <person name="Ni P."/>
            <person name="Miao G."/>
            <person name="Wang J."/>
            <person name="Wang Q."/>
            <person name="Steinberg C.E."/>
            <person name="Wang H."/>
            <person name="Li N."/>
            <person name="Qian L."/>
            <person name="Zhang G."/>
            <person name="Li Y."/>
            <person name="Yang H."/>
            <person name="Liu X."/>
            <person name="Wang J."/>
            <person name="Yin Y."/>
            <person name="Wang J."/>
        </authorList>
    </citation>
    <scope>NUCLEOTIDE SEQUENCE [LARGE SCALE GENOMIC DNA]</scope>
    <source>
        <strain evidence="8">05x7-T-G4-1.051#20</strain>
    </source>
</reference>
<evidence type="ECO:0000256" key="3">
    <source>
        <dbReference type="ARBA" id="ARBA00022898"/>
    </source>
</evidence>
<comment type="cofactor">
    <cofactor evidence="1 5">
        <name>pyridoxal 5'-phosphate</name>
        <dbReference type="ChEBI" id="CHEBI:597326"/>
    </cofactor>
</comment>
<keyword evidence="2" id="KW-0210">Decarboxylase</keyword>
<keyword evidence="4" id="KW-0456">Lyase</keyword>
<dbReference type="InterPro" id="IPR022644">
    <property type="entry name" value="De-COase2_N"/>
</dbReference>
<dbReference type="PANTHER" id="PTHR43727:SF2">
    <property type="entry name" value="GROUP IV DECARBOXYLASE"/>
    <property type="match status" value="1"/>
</dbReference>
<dbReference type="PROSITE" id="PS00879">
    <property type="entry name" value="ODR_DC_2_2"/>
    <property type="match status" value="1"/>
</dbReference>
<organism evidence="8">
    <name type="scientific">Magallana gigas</name>
    <name type="common">Pacific oyster</name>
    <name type="synonym">Crassostrea gigas</name>
    <dbReference type="NCBI Taxonomy" id="29159"/>
    <lineage>
        <taxon>Eukaryota</taxon>
        <taxon>Metazoa</taxon>
        <taxon>Spiralia</taxon>
        <taxon>Lophotrochozoa</taxon>
        <taxon>Mollusca</taxon>
        <taxon>Bivalvia</taxon>
        <taxon>Autobranchia</taxon>
        <taxon>Pteriomorphia</taxon>
        <taxon>Ostreida</taxon>
        <taxon>Ostreoidea</taxon>
        <taxon>Ostreidae</taxon>
        <taxon>Magallana</taxon>
    </lineage>
</organism>
<keyword evidence="3 5" id="KW-0663">Pyridoxal phosphate</keyword>
<dbReference type="AlphaFoldDB" id="K1QR94"/>
<name>K1QR94_MAGGI</name>
<gene>
    <name evidence="8" type="ORF">CGI_10027875</name>
</gene>
<feature type="active site" description="Proton donor" evidence="5">
    <location>
        <position position="474"/>
    </location>
</feature>
<evidence type="ECO:0000313" key="8">
    <source>
        <dbReference type="EMBL" id="EKC39472.1"/>
    </source>
</evidence>
<dbReference type="InterPro" id="IPR009006">
    <property type="entry name" value="Ala_racemase/Decarboxylase_C"/>
</dbReference>
<evidence type="ECO:0000256" key="4">
    <source>
        <dbReference type="ARBA" id="ARBA00023239"/>
    </source>
</evidence>
<dbReference type="InterPro" id="IPR022643">
    <property type="entry name" value="De-COase2_C"/>
</dbReference>
<dbReference type="GO" id="GO:0009089">
    <property type="term" value="P:lysine biosynthetic process via diaminopimelate"/>
    <property type="evidence" value="ECO:0007669"/>
    <property type="project" value="InterPro"/>
</dbReference>
<protein>
    <submittedName>
        <fullName evidence="8">Diaminopimelate decarboxylase 1</fullName>
    </submittedName>
</protein>
<dbReference type="InterPro" id="IPR002986">
    <property type="entry name" value="DAP_deCOOHase_LysA"/>
</dbReference>
<dbReference type="SUPFAM" id="SSF51419">
    <property type="entry name" value="PLP-binding barrel"/>
    <property type="match status" value="1"/>
</dbReference>
<keyword evidence="10" id="KW-1185">Reference proteome</keyword>
<evidence type="ECO:0000256" key="5">
    <source>
        <dbReference type="PIRSR" id="PIRSR600183-50"/>
    </source>
</evidence>
<dbReference type="InterPro" id="IPR022657">
    <property type="entry name" value="De-COase2_CS"/>
</dbReference>
<evidence type="ECO:0000256" key="1">
    <source>
        <dbReference type="ARBA" id="ARBA00001933"/>
    </source>
</evidence>
<dbReference type="Pfam" id="PF02784">
    <property type="entry name" value="Orn_Arg_deC_N"/>
    <property type="match status" value="1"/>
</dbReference>
<dbReference type="HAMAP" id="MF_02120">
    <property type="entry name" value="LysA"/>
    <property type="match status" value="1"/>
</dbReference>
<sequence length="551" mass="62017">MVVVTYTRTECGVDFKNHDITLAVLNMEDIIHGHPKNFQINLGFQYEEDYLYCEDMRVCDLLNLKDVSSPVYVYSKKQIEANINKYKTAMKNSGRNIQLSYSVKANMNPSILELMRNHGLFLTLVSGHELRLALDLGQEPGKIVFNGNGKMNWEVDLACRSGVLLNVDSIFNMRQTIDVCKAGGYVANVLFRINPDINPNVHGYVSTGQEGSKFGISADELEEVLEMATTFEKIRVVGLHCHIGSTIREPEKFKQSTRVLVDLFNKLRSRFPDLYVLNLGGGLSIPYKSQISLPQKCKQVVQCEIDKNDDQEIARLYDNLLTSKLTLSTFLEAIKPLPRGKEIFLKLQEQVPSEDKNQTKLMQILQSFKQCLVPEPNDLLSSISDIIPPEAKVILEPGRSLVGNSAILLSRVLGTKLSKKKNFIVIDGAMTEVIRPCLYGAYHHVELAEPSRAAHLQNASDQSKLVWDVVGPVCESADFIGKDRLLFTPHEGCSIAVFDTGAYCSSMGSNYNMRVRPAELLVDGEKVKVIRRSETFEDMMKLYTNYYCFSQ</sequence>
<dbReference type="InterPro" id="IPR029066">
    <property type="entry name" value="PLP-binding_barrel"/>
</dbReference>
<evidence type="ECO:0000259" key="7">
    <source>
        <dbReference type="Pfam" id="PF02784"/>
    </source>
</evidence>
<dbReference type="CDD" id="cd06828">
    <property type="entry name" value="PLPDE_III_DapDC"/>
    <property type="match status" value="1"/>
</dbReference>
<dbReference type="GO" id="GO:0008836">
    <property type="term" value="F:diaminopimelate decarboxylase activity"/>
    <property type="evidence" value="ECO:0007669"/>
    <property type="project" value="InterPro"/>
</dbReference>
<dbReference type="EnsemblMetazoa" id="G13408.20">
    <property type="protein sequence ID" value="G13408.20:cds"/>
    <property type="gene ID" value="G13408"/>
</dbReference>
<dbReference type="HOGENOM" id="CLU_026444_0_0_1"/>
<dbReference type="InterPro" id="IPR000183">
    <property type="entry name" value="Orn/DAP/Arg_de-COase"/>
</dbReference>
<dbReference type="Proteomes" id="UP000005408">
    <property type="component" value="Unassembled WGS sequence"/>
</dbReference>
<dbReference type="FunFam" id="3.20.20.10:FF:000003">
    <property type="entry name" value="Diaminopimelate decarboxylase"/>
    <property type="match status" value="1"/>
</dbReference>
<evidence type="ECO:0000259" key="6">
    <source>
        <dbReference type="Pfam" id="PF00278"/>
    </source>
</evidence>
<feature type="domain" description="Orn/DAP/Arg decarboxylase 2 N-terminal" evidence="7">
    <location>
        <begin position="78"/>
        <end position="291"/>
    </location>
</feature>
<dbReference type="PRINTS" id="PR01179">
    <property type="entry name" value="ODADCRBXLASE"/>
</dbReference>
<evidence type="ECO:0000313" key="9">
    <source>
        <dbReference type="EnsemblMetazoa" id="G13408.20:cds"/>
    </source>
</evidence>
<evidence type="ECO:0000256" key="2">
    <source>
        <dbReference type="ARBA" id="ARBA00022793"/>
    </source>
</evidence>
<dbReference type="EMBL" id="JH818386">
    <property type="protein sequence ID" value="EKC39472.1"/>
    <property type="molecule type" value="Genomic_DNA"/>
</dbReference>
<feature type="domain" description="Orn/DAP/Arg decarboxylase 2 C-terminal" evidence="6">
    <location>
        <begin position="72"/>
        <end position="501"/>
    </location>
</feature>
<dbReference type="Pfam" id="PF00278">
    <property type="entry name" value="Orn_DAP_Arg_deC"/>
    <property type="match status" value="1"/>
</dbReference>